<protein>
    <submittedName>
        <fullName evidence="2">Monoheme cytochrome C</fullName>
    </submittedName>
</protein>
<reference evidence="2 3" key="1">
    <citation type="submission" date="2023-09" db="EMBL/GenBank/DDBJ databases">
        <authorList>
            <person name="Rey-Velasco X."/>
        </authorList>
    </citation>
    <scope>NUCLEOTIDE SEQUENCE [LARGE SCALE GENOMIC DNA]</scope>
    <source>
        <strain evidence="2 3">F388</strain>
    </source>
</reference>
<evidence type="ECO:0000256" key="1">
    <source>
        <dbReference type="SAM" id="Phobius"/>
    </source>
</evidence>
<evidence type="ECO:0000313" key="2">
    <source>
        <dbReference type="EMBL" id="MDT0605933.1"/>
    </source>
</evidence>
<organism evidence="2 3">
    <name type="scientific">Croceitalea rosinachiae</name>
    <dbReference type="NCBI Taxonomy" id="3075596"/>
    <lineage>
        <taxon>Bacteria</taxon>
        <taxon>Pseudomonadati</taxon>
        <taxon>Bacteroidota</taxon>
        <taxon>Flavobacteriia</taxon>
        <taxon>Flavobacteriales</taxon>
        <taxon>Flavobacteriaceae</taxon>
        <taxon>Croceitalea</taxon>
    </lineage>
</organism>
<sequence length="152" mass="17606">MKNNFQKQVKLLSGVLSIFLVLIFILFVGLFYLKNNPSFLQPELEEELVEISKEENDQIENGIHVQTGFIDDEHMDLVIQNCTSCHSAKLVTQNKMSEEGWKATIKWMQETQNLWDLGPNEAKIVSYLAKNYAPEAKGRRANLEVVEWYELK</sequence>
<dbReference type="Proteomes" id="UP001255246">
    <property type="component" value="Unassembled WGS sequence"/>
</dbReference>
<accession>A0ABU3A6X3</accession>
<keyword evidence="1" id="KW-1133">Transmembrane helix</keyword>
<keyword evidence="1" id="KW-0812">Transmembrane</keyword>
<dbReference type="RefSeq" id="WP_311349497.1">
    <property type="nucleotide sequence ID" value="NZ_JAVRHR010000001.1"/>
</dbReference>
<comment type="caution">
    <text evidence="2">The sequence shown here is derived from an EMBL/GenBank/DDBJ whole genome shotgun (WGS) entry which is preliminary data.</text>
</comment>
<evidence type="ECO:0000313" key="3">
    <source>
        <dbReference type="Proteomes" id="UP001255246"/>
    </source>
</evidence>
<feature type="transmembrane region" description="Helical" evidence="1">
    <location>
        <begin position="12"/>
        <end position="33"/>
    </location>
</feature>
<keyword evidence="1" id="KW-0472">Membrane</keyword>
<dbReference type="EMBL" id="JAVRHR010000001">
    <property type="protein sequence ID" value="MDT0605933.1"/>
    <property type="molecule type" value="Genomic_DNA"/>
</dbReference>
<keyword evidence="3" id="KW-1185">Reference proteome</keyword>
<dbReference type="InterPro" id="IPR036909">
    <property type="entry name" value="Cyt_c-like_dom_sf"/>
</dbReference>
<gene>
    <name evidence="2" type="ORF">RM706_02780</name>
</gene>
<name>A0ABU3A6X3_9FLAO</name>
<dbReference type="SUPFAM" id="SSF46626">
    <property type="entry name" value="Cytochrome c"/>
    <property type="match status" value="1"/>
</dbReference>
<proteinExistence type="predicted"/>
<dbReference type="Gene3D" id="1.10.760.10">
    <property type="entry name" value="Cytochrome c-like domain"/>
    <property type="match status" value="1"/>
</dbReference>